<evidence type="ECO:0000256" key="1">
    <source>
        <dbReference type="SAM" id="MobiDB-lite"/>
    </source>
</evidence>
<organism evidence="2 3">
    <name type="scientific">Anopheles maculatus</name>
    <dbReference type="NCBI Taxonomy" id="74869"/>
    <lineage>
        <taxon>Eukaryota</taxon>
        <taxon>Metazoa</taxon>
        <taxon>Ecdysozoa</taxon>
        <taxon>Arthropoda</taxon>
        <taxon>Hexapoda</taxon>
        <taxon>Insecta</taxon>
        <taxon>Pterygota</taxon>
        <taxon>Neoptera</taxon>
        <taxon>Endopterygota</taxon>
        <taxon>Diptera</taxon>
        <taxon>Nematocera</taxon>
        <taxon>Culicoidea</taxon>
        <taxon>Culicidae</taxon>
        <taxon>Anophelinae</taxon>
        <taxon>Anopheles</taxon>
        <taxon>Anopheles maculatus group</taxon>
    </lineage>
</organism>
<sequence length="359" mass="40340">PDYAWDVITDFASEILEKEQADEVSEIVDRRKTHTLAQKRSFFVRMVSDPKIYNPAINKAQTPHRMSTELTSPGHDGTVVTVQSPKTPGSATWISWPLAFLFASADDGTKNDVTLRFRHLDTMMRLSASRRNSATGGSSPSPEGENGITLLKSPKKSPILMRKRGSSPNPPAAVIVLVVVTAVNAENPSQVDAPDALDFSYARLWRYAQQQCSLKGITPTAFTNSWLGVRRCLRNTLDVVQLNEDSMRLDVGNQEEILSRHCPDLFEGIKCFNPFMDMVKGCVTEESYEIFQALQNWFLDILEYLCENNGAHVEYDKQKHDACTREINKYIITCAAENLVATPEVNRKTLTEENCRYVV</sequence>
<reference evidence="2" key="2">
    <citation type="submission" date="2020-05" db="UniProtKB">
        <authorList>
            <consortium name="EnsemblMetazoa"/>
        </authorList>
    </citation>
    <scope>IDENTIFICATION</scope>
    <source>
        <strain evidence="2">maculatus3</strain>
    </source>
</reference>
<evidence type="ECO:0000313" key="3">
    <source>
        <dbReference type="Proteomes" id="UP000075901"/>
    </source>
</evidence>
<keyword evidence="3" id="KW-1185">Reference proteome</keyword>
<dbReference type="EnsemblMetazoa" id="AMAM012964-RA">
    <property type="protein sequence ID" value="AMAM012964-PA"/>
    <property type="gene ID" value="AMAM012964"/>
</dbReference>
<dbReference type="PANTHER" id="PTHR20997:SF2">
    <property type="entry name" value="EG:BACR42I17.2 PROTEIN-RELATED"/>
    <property type="match status" value="1"/>
</dbReference>
<dbReference type="VEuPathDB" id="VectorBase:AMAM012964"/>
<reference evidence="3" key="1">
    <citation type="submission" date="2013-09" db="EMBL/GenBank/DDBJ databases">
        <title>The Genome Sequence of Anopheles maculatus species B.</title>
        <authorList>
            <consortium name="The Broad Institute Genomics Platform"/>
            <person name="Neafsey D.E."/>
            <person name="Besansky N."/>
            <person name="Howell P."/>
            <person name="Walton C."/>
            <person name="Young S.K."/>
            <person name="Zeng Q."/>
            <person name="Gargeya S."/>
            <person name="Fitzgerald M."/>
            <person name="Haas B."/>
            <person name="Abouelleil A."/>
            <person name="Allen A.W."/>
            <person name="Alvarado L."/>
            <person name="Arachchi H.M."/>
            <person name="Berlin A.M."/>
            <person name="Chapman S.B."/>
            <person name="Gainer-Dewar J."/>
            <person name="Goldberg J."/>
            <person name="Griggs A."/>
            <person name="Gujja S."/>
            <person name="Hansen M."/>
            <person name="Howarth C."/>
            <person name="Imamovic A."/>
            <person name="Ireland A."/>
            <person name="Larimer J."/>
            <person name="McCowan C."/>
            <person name="Murphy C."/>
            <person name="Pearson M."/>
            <person name="Poon T.W."/>
            <person name="Priest M."/>
            <person name="Roberts A."/>
            <person name="Saif S."/>
            <person name="Shea T."/>
            <person name="Sisk P."/>
            <person name="Sykes S."/>
            <person name="Wortman J."/>
            <person name="Nusbaum C."/>
            <person name="Birren B."/>
        </authorList>
    </citation>
    <scope>NUCLEOTIDE SEQUENCE [LARGE SCALE GENOMIC DNA]</scope>
    <source>
        <strain evidence="3">maculatus3</strain>
    </source>
</reference>
<dbReference type="Proteomes" id="UP000075901">
    <property type="component" value="Unassembled WGS sequence"/>
</dbReference>
<dbReference type="PANTHER" id="PTHR20997">
    <property type="entry name" value="EG:BACR42I17.2 PROTEIN-RELATED"/>
    <property type="match status" value="1"/>
</dbReference>
<feature type="region of interest" description="Disordered" evidence="1">
    <location>
        <begin position="128"/>
        <end position="167"/>
    </location>
</feature>
<protein>
    <submittedName>
        <fullName evidence="2">Uncharacterized protein</fullName>
    </submittedName>
</protein>
<feature type="compositionally biased region" description="Low complexity" evidence="1">
    <location>
        <begin position="136"/>
        <end position="145"/>
    </location>
</feature>
<accession>A0A182STA9</accession>
<evidence type="ECO:0000313" key="2">
    <source>
        <dbReference type="EnsemblMetazoa" id="AMAM012964-PA"/>
    </source>
</evidence>
<dbReference type="InterPro" id="IPR009832">
    <property type="entry name" value="DUF1397"/>
</dbReference>
<name>A0A182STA9_9DIPT</name>
<dbReference type="AlphaFoldDB" id="A0A182STA9"/>
<proteinExistence type="predicted"/>
<dbReference type="Pfam" id="PF07165">
    <property type="entry name" value="DUF1397"/>
    <property type="match status" value="1"/>
</dbReference>